<evidence type="ECO:0000256" key="1">
    <source>
        <dbReference type="ARBA" id="ARBA00012493"/>
    </source>
</evidence>
<organism evidence="12 13">
    <name type="scientific">Brachionus calyciflorus</name>
    <dbReference type="NCBI Taxonomy" id="104777"/>
    <lineage>
        <taxon>Eukaryota</taxon>
        <taxon>Metazoa</taxon>
        <taxon>Spiralia</taxon>
        <taxon>Gnathifera</taxon>
        <taxon>Rotifera</taxon>
        <taxon>Eurotatoria</taxon>
        <taxon>Monogononta</taxon>
        <taxon>Pseudotrocha</taxon>
        <taxon>Ploima</taxon>
        <taxon>Brachionidae</taxon>
        <taxon>Brachionus</taxon>
    </lineage>
</organism>
<dbReference type="Proteomes" id="UP000663879">
    <property type="component" value="Unassembled WGS sequence"/>
</dbReference>
<evidence type="ECO:0000259" key="10">
    <source>
        <dbReference type="PROSITE" id="PS50158"/>
    </source>
</evidence>
<keyword evidence="2" id="KW-0808">Transferase</keyword>
<dbReference type="Pfam" id="PF13975">
    <property type="entry name" value="gag-asp_proteas"/>
    <property type="match status" value="1"/>
</dbReference>
<evidence type="ECO:0000313" key="12">
    <source>
        <dbReference type="EMBL" id="CAF1019629.1"/>
    </source>
</evidence>
<keyword evidence="6" id="KW-0378">Hydrolase</keyword>
<dbReference type="Pfam" id="PF17917">
    <property type="entry name" value="RT_RNaseH"/>
    <property type="match status" value="1"/>
</dbReference>
<reference evidence="12" key="1">
    <citation type="submission" date="2021-02" db="EMBL/GenBank/DDBJ databases">
        <authorList>
            <person name="Nowell W R."/>
        </authorList>
    </citation>
    <scope>NUCLEOTIDE SEQUENCE</scope>
    <source>
        <strain evidence="12">Ploen Becks lab</strain>
    </source>
</reference>
<feature type="region of interest" description="Disordered" evidence="9">
    <location>
        <begin position="18"/>
        <end position="72"/>
    </location>
</feature>
<evidence type="ECO:0000256" key="5">
    <source>
        <dbReference type="ARBA" id="ARBA00022759"/>
    </source>
</evidence>
<evidence type="ECO:0000256" key="8">
    <source>
        <dbReference type="PROSITE-ProRule" id="PRU00047"/>
    </source>
</evidence>
<keyword evidence="13" id="KW-1185">Reference proteome</keyword>
<dbReference type="OrthoDB" id="420169at2759"/>
<dbReference type="InterPro" id="IPR043502">
    <property type="entry name" value="DNA/RNA_pol_sf"/>
</dbReference>
<evidence type="ECO:0000256" key="3">
    <source>
        <dbReference type="ARBA" id="ARBA00022695"/>
    </source>
</evidence>
<keyword evidence="8" id="KW-0862">Zinc</keyword>
<keyword evidence="7" id="KW-0695">RNA-directed DNA polymerase</keyword>
<gene>
    <name evidence="12" type="ORF">OXX778_LOCUS17312</name>
</gene>
<dbReference type="Gene3D" id="4.10.60.10">
    <property type="entry name" value="Zinc finger, CCHC-type"/>
    <property type="match status" value="1"/>
</dbReference>
<evidence type="ECO:0000256" key="4">
    <source>
        <dbReference type="ARBA" id="ARBA00022722"/>
    </source>
</evidence>
<dbReference type="GO" id="GO:0003964">
    <property type="term" value="F:RNA-directed DNA polymerase activity"/>
    <property type="evidence" value="ECO:0007669"/>
    <property type="project" value="UniProtKB-KW"/>
</dbReference>
<evidence type="ECO:0000259" key="11">
    <source>
        <dbReference type="PROSITE" id="PS50878"/>
    </source>
</evidence>
<comment type="caution">
    <text evidence="12">The sequence shown here is derived from an EMBL/GenBank/DDBJ whole genome shotgun (WGS) entry which is preliminary data.</text>
</comment>
<sequence length="705" mass="80865">MENASDNALITFTNQVSANNYFNEPPPKEWKGQNLPSQHSHVNNQMIPRSSFKDSSPKYNSQRGSSSNTERQQRTPICYNCNNIGHYKTNCPELSSNNYKNEELQYTTPKKNVSFKNEIENISNQSSLTSTPISSYKNKENNSEKGKSNMFLIETLSSKRIDGVCKLNDILVDFRLDTGADISAMDEETFYKVNASRIDGNRTFKTADGTLVNSFGALVKVQLANHYCHSVVLVVKNLGKSFILGQDNLSVCPTTRDLYENLKSVVNTISDSTFSSSDPIDFPVCNDHKCETSLFILRNVNEDQECEDTEKFLIEECKQISAESFKDLTPNPTLTHSIMLNDARPIKQKIRKIPVSKREEIRKMINEMLDNNLFQHSSSPWCSPLQLVAKPDGSTRITVDYRLLNNVTVKDAYPLPHIDCLLSKLGRAKFFSKLDLHSGYYQIMMNPEHQKYTAFGCEFGLFEYRVMPMGLTNACATFQRIMNIVLKRCIDNYVLVYLDDIIIYSPTLNDHVLHVLEVIDILKVNRLKVKLKKCEFAKTKITFLRHAISNGEIRPVSFFSKSLTKAEQKFSVSERELLAIVKTCEYFKFDLHGRKFKVITDHLPLKWLLTVEEPEDRLARWLLRLQCFDFIIEYRKGKQHQNADAMSRLSFAIDESIDEPEDEETILILLIENLILSIQSDSQIAYPTNLEIMETFNQNDDSDLK</sequence>
<dbReference type="GO" id="GO:0008270">
    <property type="term" value="F:zinc ion binding"/>
    <property type="evidence" value="ECO:0007669"/>
    <property type="project" value="UniProtKB-KW"/>
</dbReference>
<keyword evidence="8" id="KW-0863">Zinc-finger</keyword>
<evidence type="ECO:0000256" key="7">
    <source>
        <dbReference type="ARBA" id="ARBA00022918"/>
    </source>
</evidence>
<dbReference type="Pfam" id="PF00098">
    <property type="entry name" value="zf-CCHC"/>
    <property type="match status" value="1"/>
</dbReference>
<dbReference type="CDD" id="cd09274">
    <property type="entry name" value="RNase_HI_RT_Ty3"/>
    <property type="match status" value="1"/>
</dbReference>
<keyword evidence="4" id="KW-0540">Nuclease</keyword>
<dbReference type="InterPro" id="IPR041373">
    <property type="entry name" value="RT_RNaseH"/>
</dbReference>
<dbReference type="InterPro" id="IPR036875">
    <property type="entry name" value="Znf_CCHC_sf"/>
</dbReference>
<keyword evidence="8" id="KW-0479">Metal-binding</keyword>
<dbReference type="Pfam" id="PF00078">
    <property type="entry name" value="RVT_1"/>
    <property type="match status" value="1"/>
</dbReference>
<dbReference type="SMART" id="SM00343">
    <property type="entry name" value="ZnF_C2HC"/>
    <property type="match status" value="1"/>
</dbReference>
<accession>A0A814I834</accession>
<dbReference type="AlphaFoldDB" id="A0A814I834"/>
<dbReference type="EC" id="2.7.7.49" evidence="1"/>
<evidence type="ECO:0000313" key="13">
    <source>
        <dbReference type="Proteomes" id="UP000663879"/>
    </source>
</evidence>
<dbReference type="EMBL" id="CAJNOC010004382">
    <property type="protein sequence ID" value="CAF1019629.1"/>
    <property type="molecule type" value="Genomic_DNA"/>
</dbReference>
<feature type="compositionally biased region" description="Polar residues" evidence="9">
    <location>
        <begin position="57"/>
        <end position="70"/>
    </location>
</feature>
<dbReference type="GO" id="GO:0016787">
    <property type="term" value="F:hydrolase activity"/>
    <property type="evidence" value="ECO:0007669"/>
    <property type="project" value="UniProtKB-KW"/>
</dbReference>
<dbReference type="CDD" id="cd01647">
    <property type="entry name" value="RT_LTR"/>
    <property type="match status" value="1"/>
</dbReference>
<dbReference type="GO" id="GO:0003676">
    <property type="term" value="F:nucleic acid binding"/>
    <property type="evidence" value="ECO:0007669"/>
    <property type="project" value="InterPro"/>
</dbReference>
<dbReference type="PANTHER" id="PTHR37984">
    <property type="entry name" value="PROTEIN CBG26694"/>
    <property type="match status" value="1"/>
</dbReference>
<name>A0A814I834_9BILA</name>
<dbReference type="InterPro" id="IPR000477">
    <property type="entry name" value="RT_dom"/>
</dbReference>
<evidence type="ECO:0000256" key="9">
    <source>
        <dbReference type="SAM" id="MobiDB-lite"/>
    </source>
</evidence>
<dbReference type="PROSITE" id="PS50158">
    <property type="entry name" value="ZF_CCHC"/>
    <property type="match status" value="1"/>
</dbReference>
<keyword evidence="3" id="KW-0548">Nucleotidyltransferase</keyword>
<dbReference type="SUPFAM" id="SSF57756">
    <property type="entry name" value="Retrovirus zinc finger-like domains"/>
    <property type="match status" value="1"/>
</dbReference>
<dbReference type="CDD" id="cd00303">
    <property type="entry name" value="retropepsin_like"/>
    <property type="match status" value="1"/>
</dbReference>
<dbReference type="Gene3D" id="3.30.70.270">
    <property type="match status" value="1"/>
</dbReference>
<dbReference type="SUPFAM" id="SSF56672">
    <property type="entry name" value="DNA/RNA polymerases"/>
    <property type="match status" value="1"/>
</dbReference>
<dbReference type="PANTHER" id="PTHR37984:SF5">
    <property type="entry name" value="PROTEIN NYNRIN-LIKE"/>
    <property type="match status" value="1"/>
</dbReference>
<dbReference type="Gene3D" id="3.10.10.10">
    <property type="entry name" value="HIV Type 1 Reverse Transcriptase, subunit A, domain 1"/>
    <property type="match status" value="1"/>
</dbReference>
<dbReference type="InterPro" id="IPR001878">
    <property type="entry name" value="Znf_CCHC"/>
</dbReference>
<dbReference type="SUPFAM" id="SSF50630">
    <property type="entry name" value="Acid proteases"/>
    <property type="match status" value="1"/>
</dbReference>
<dbReference type="GO" id="GO:0004519">
    <property type="term" value="F:endonuclease activity"/>
    <property type="evidence" value="ECO:0007669"/>
    <property type="project" value="UniProtKB-KW"/>
</dbReference>
<protein>
    <recommendedName>
        <fullName evidence="1">RNA-directed DNA polymerase</fullName>
        <ecNumber evidence="1">2.7.7.49</ecNumber>
    </recommendedName>
</protein>
<dbReference type="InterPro" id="IPR021109">
    <property type="entry name" value="Peptidase_aspartic_dom_sf"/>
</dbReference>
<dbReference type="InterPro" id="IPR050951">
    <property type="entry name" value="Retrovirus_Pol_polyprotein"/>
</dbReference>
<keyword evidence="5" id="KW-0255">Endonuclease</keyword>
<evidence type="ECO:0000256" key="2">
    <source>
        <dbReference type="ARBA" id="ARBA00022679"/>
    </source>
</evidence>
<feature type="domain" description="CCHC-type" evidence="10">
    <location>
        <begin position="78"/>
        <end position="93"/>
    </location>
</feature>
<evidence type="ECO:0000256" key="6">
    <source>
        <dbReference type="ARBA" id="ARBA00022801"/>
    </source>
</evidence>
<dbReference type="InterPro" id="IPR043128">
    <property type="entry name" value="Rev_trsase/Diguanyl_cyclase"/>
</dbReference>
<proteinExistence type="predicted"/>
<dbReference type="Gene3D" id="2.40.70.10">
    <property type="entry name" value="Acid Proteases"/>
    <property type="match status" value="1"/>
</dbReference>
<dbReference type="PROSITE" id="PS50878">
    <property type="entry name" value="RT_POL"/>
    <property type="match status" value="1"/>
</dbReference>
<feature type="domain" description="Reverse transcriptase" evidence="11">
    <location>
        <begin position="369"/>
        <end position="548"/>
    </location>
</feature>
<feature type="compositionally biased region" description="Polar residues" evidence="9">
    <location>
        <begin position="34"/>
        <end position="50"/>
    </location>
</feature>